<dbReference type="GO" id="GO:0016491">
    <property type="term" value="F:oxidoreductase activity"/>
    <property type="evidence" value="ECO:0007669"/>
    <property type="project" value="UniProtKB-KW"/>
</dbReference>
<evidence type="ECO:0000313" key="3">
    <source>
        <dbReference type="EMBL" id="AHF75812.1"/>
    </source>
</evidence>
<dbReference type="Proteomes" id="UP000019028">
    <property type="component" value="Chromosome"/>
</dbReference>
<dbReference type="OrthoDB" id="1523398at2"/>
<dbReference type="EMBL" id="CP006569">
    <property type="protein sequence ID" value="AHF75812.1"/>
    <property type="molecule type" value="Genomic_DNA"/>
</dbReference>
<dbReference type="SUPFAM" id="SSF51735">
    <property type="entry name" value="NAD(P)-binding Rossmann-fold domains"/>
    <property type="match status" value="1"/>
</dbReference>
<name>W0HTE6_9GAMM</name>
<dbReference type="InterPro" id="IPR051267">
    <property type="entry name" value="STEAP_metalloreductase"/>
</dbReference>
<dbReference type="PANTHER" id="PTHR14239">
    <property type="entry name" value="DUDULIN-RELATED"/>
    <property type="match status" value="1"/>
</dbReference>
<accession>W0HTE6</accession>
<dbReference type="AlphaFoldDB" id="W0HTE6"/>
<gene>
    <name evidence="3" type="ORF">Sant_0716</name>
</gene>
<evidence type="ECO:0000259" key="2">
    <source>
        <dbReference type="Pfam" id="PF03807"/>
    </source>
</evidence>
<dbReference type="HOGENOM" id="CLU_076368_0_2_6"/>
<evidence type="ECO:0000256" key="1">
    <source>
        <dbReference type="ARBA" id="ARBA00023002"/>
    </source>
</evidence>
<reference evidence="3 4" key="1">
    <citation type="journal article" date="2014" name="Genome Biol. Evol.">
        <title>Genome degeneration and adaptation in a nascent stage of symbiosis.</title>
        <authorList>
            <person name="Oakeson K.F."/>
            <person name="Gil R."/>
            <person name="Clayton A.L."/>
            <person name="Dunn D.M."/>
            <person name="von Niederhausern A.C."/>
            <person name="Hamil C."/>
            <person name="Aoyagi A."/>
            <person name="Duval B."/>
            <person name="Baca A."/>
            <person name="Silva F.J."/>
            <person name="Vallier A."/>
            <person name="Jackson D.G."/>
            <person name="Latorre A."/>
            <person name="Weiss R.B."/>
            <person name="Heddi A."/>
            <person name="Moya A."/>
            <person name="Dale C."/>
        </authorList>
    </citation>
    <scope>NUCLEOTIDE SEQUENCE [LARGE SCALE GENOMIC DNA]</scope>
    <source>
        <strain evidence="3 4">HS1</strain>
    </source>
</reference>
<dbReference type="KEGG" id="sod:Sant_0716"/>
<dbReference type="InterPro" id="IPR028939">
    <property type="entry name" value="P5C_Rdtase_cat_N"/>
</dbReference>
<keyword evidence="1" id="KW-0560">Oxidoreductase</keyword>
<evidence type="ECO:0000313" key="4">
    <source>
        <dbReference type="Proteomes" id="UP000019028"/>
    </source>
</evidence>
<proteinExistence type="predicted"/>
<dbReference type="Pfam" id="PF03807">
    <property type="entry name" value="F420_oxidored"/>
    <property type="match status" value="1"/>
</dbReference>
<dbReference type="Gene3D" id="3.40.50.720">
    <property type="entry name" value="NAD(P)-binding Rossmann-like Domain"/>
    <property type="match status" value="1"/>
</dbReference>
<keyword evidence="4" id="KW-1185">Reference proteome</keyword>
<organism evidence="3 4">
    <name type="scientific">Sodalis praecaptivus</name>
    <dbReference type="NCBI Taxonomy" id="1239307"/>
    <lineage>
        <taxon>Bacteria</taxon>
        <taxon>Pseudomonadati</taxon>
        <taxon>Pseudomonadota</taxon>
        <taxon>Gammaproteobacteria</taxon>
        <taxon>Enterobacterales</taxon>
        <taxon>Bruguierivoracaceae</taxon>
        <taxon>Sodalis</taxon>
    </lineage>
</organism>
<feature type="domain" description="Pyrroline-5-carboxylate reductase catalytic N-terminal" evidence="2">
    <location>
        <begin position="3"/>
        <end position="88"/>
    </location>
</feature>
<dbReference type="PATRIC" id="fig|1239307.3.peg.773"/>
<dbReference type="InterPro" id="IPR036291">
    <property type="entry name" value="NAD(P)-bd_dom_sf"/>
</dbReference>
<dbReference type="RefSeq" id="WP_025420945.1">
    <property type="nucleotide sequence ID" value="NZ_CP006569.1"/>
</dbReference>
<protein>
    <submittedName>
        <fullName evidence="3">NADP oxidoreductase coenzyme F420-dependent</fullName>
    </submittedName>
</protein>
<dbReference type="PANTHER" id="PTHR14239:SF10">
    <property type="entry name" value="REDUCTASE"/>
    <property type="match status" value="1"/>
</dbReference>
<sequence>MNIGIIGAGFVGRAIAKLAIGQGHRVMLSNSRGPQTLFSLRAMIGCETGTAEDAARFGDIVVIAVPLSALGSLPVAYLKGKWIFDAVNYYPERDGKVAALEGRQTTTSELLASYLPEAKIIKAFNAIPMTDLESDGLPAGALDRRALPLAGDEEEGKRLAASLYDAFGFDTVDAGPLSEGWRFERGMPAYCVPLTKEALQVALMAAKRDE</sequence>